<comment type="catalytic activity">
    <reaction evidence="11">
        <text>GTP + ATP = 3',3'-cGAMP + 2 diphosphate</text>
        <dbReference type="Rhea" id="RHEA:35647"/>
        <dbReference type="ChEBI" id="CHEBI:30616"/>
        <dbReference type="ChEBI" id="CHEBI:33019"/>
        <dbReference type="ChEBI" id="CHEBI:37565"/>
        <dbReference type="ChEBI" id="CHEBI:71501"/>
    </reaction>
    <physiologicalReaction direction="left-to-right" evidence="11">
        <dbReference type="Rhea" id="RHEA:35648"/>
    </physiologicalReaction>
</comment>
<evidence type="ECO:0000259" key="12">
    <source>
        <dbReference type="Pfam" id="PF21654"/>
    </source>
</evidence>
<dbReference type="Pfam" id="PF21713">
    <property type="entry name" value="DncV_C"/>
    <property type="match status" value="1"/>
</dbReference>
<evidence type="ECO:0000256" key="4">
    <source>
        <dbReference type="ARBA" id="ARBA00022741"/>
    </source>
</evidence>
<keyword evidence="4" id="KW-0547">Nucleotide-binding</keyword>
<evidence type="ECO:0000256" key="9">
    <source>
        <dbReference type="ARBA" id="ARBA00023134"/>
    </source>
</evidence>
<evidence type="ECO:0000256" key="8">
    <source>
        <dbReference type="ARBA" id="ARBA00023118"/>
    </source>
</evidence>
<dbReference type="Pfam" id="PF21654">
    <property type="entry name" value="DncV-like_NTFase"/>
    <property type="match status" value="1"/>
</dbReference>
<keyword evidence="6" id="KW-0460">Magnesium</keyword>
<dbReference type="InterPro" id="IPR047805">
    <property type="entry name" value="GAMP_synthase"/>
</dbReference>
<keyword evidence="1" id="KW-0808">Transferase</keyword>
<protein>
    <recommendedName>
        <fullName evidence="10">Cyclic GMP-AMP synthase</fullName>
    </recommendedName>
</protein>
<keyword evidence="5" id="KW-0067">ATP-binding</keyword>
<evidence type="ECO:0000256" key="11">
    <source>
        <dbReference type="ARBA" id="ARBA00048304"/>
    </source>
</evidence>
<sequence length="405" mass="45832">MKYDAHKLLAQQFLSRLEPDPEDVAELKAAKTLIRNTIRDAFTQTHQSVTPDQHGRFFIDESKISPHLAESIRKLDSSQKEALRQTKPKFAPQGSFVYKTANSPCHAPPQQIDFDDGVYLPTDLFEDKPIVSKDLFFKIVNDSLIKLCDSNSGWEFDDSKPTCERIILDNKKHIDVPLYAIPRKKYEEMAQAINKSHFRDASMEKKLLDSKNVFMAMRNKEHWIKSDPKQISQWFIGNIMDYGEIVRRISRYMKAWRDYVFKKGGPSSITLMACVVKTFEEQASRGTIFKNDSEALLCCANNLYSQLSSGVDSPIDETEPALFPRNIDDDEQNIILGKASEFGMLLKSALLNASSSQEANQKLLAAFGSRMPFIPSLITTTAAAIVRQSKPRPQPQPEVKNMSGG</sequence>
<accession>A0A1D2QQ49</accession>
<dbReference type="GO" id="GO:0046872">
    <property type="term" value="F:metal ion binding"/>
    <property type="evidence" value="ECO:0007669"/>
    <property type="project" value="UniProtKB-KW"/>
</dbReference>
<evidence type="ECO:0000313" key="14">
    <source>
        <dbReference type="EMBL" id="ODS23692.1"/>
    </source>
</evidence>
<name>A0A1D2QQ49_9GAMM</name>
<keyword evidence="7" id="KW-0546">Nucleotide metabolism</keyword>
<dbReference type="GO" id="GO:0051607">
    <property type="term" value="P:defense response to virus"/>
    <property type="evidence" value="ECO:0007669"/>
    <property type="project" value="UniProtKB-KW"/>
</dbReference>
<gene>
    <name evidence="14" type="ORF">AB835_07795</name>
</gene>
<organism evidence="14 15">
    <name type="scientific">Candidatus Endobugula sertula</name>
    <name type="common">Bugula neritina bacterial symbiont</name>
    <dbReference type="NCBI Taxonomy" id="62101"/>
    <lineage>
        <taxon>Bacteria</taxon>
        <taxon>Pseudomonadati</taxon>
        <taxon>Pseudomonadota</taxon>
        <taxon>Gammaproteobacteria</taxon>
        <taxon>Cellvibrionales</taxon>
        <taxon>Cellvibrionaceae</taxon>
        <taxon>Candidatus Endobugula</taxon>
    </lineage>
</organism>
<dbReference type="InterPro" id="IPR048446">
    <property type="entry name" value="DncV_C"/>
</dbReference>
<evidence type="ECO:0000259" key="13">
    <source>
        <dbReference type="Pfam" id="PF21713"/>
    </source>
</evidence>
<evidence type="ECO:0000256" key="5">
    <source>
        <dbReference type="ARBA" id="ARBA00022840"/>
    </source>
</evidence>
<evidence type="ECO:0000256" key="1">
    <source>
        <dbReference type="ARBA" id="ARBA00022679"/>
    </source>
</evidence>
<dbReference type="GO" id="GO:0140701">
    <property type="term" value="F:3',3'-cyclic GMP-AMP synthase activity"/>
    <property type="evidence" value="ECO:0007669"/>
    <property type="project" value="InterPro"/>
</dbReference>
<dbReference type="InterPro" id="IPR048445">
    <property type="entry name" value="DncV-like_NTFase"/>
</dbReference>
<reference evidence="14 15" key="1">
    <citation type="journal article" date="2016" name="Appl. Environ. Microbiol.">
        <title>Lack of Overt Genome Reduction in the Bryostatin-Producing Bryozoan Symbiont "Candidatus Endobugula sertula".</title>
        <authorList>
            <person name="Miller I.J."/>
            <person name="Vanee N."/>
            <person name="Fong S.S."/>
            <person name="Lim-Fong G.E."/>
            <person name="Kwan J.C."/>
        </authorList>
    </citation>
    <scope>NUCLEOTIDE SEQUENCE [LARGE SCALE GENOMIC DNA]</scope>
    <source>
        <strain evidence="14">AB1-4</strain>
    </source>
</reference>
<dbReference type="GO" id="GO:0009117">
    <property type="term" value="P:nucleotide metabolic process"/>
    <property type="evidence" value="ECO:0007669"/>
    <property type="project" value="UniProtKB-KW"/>
</dbReference>
<evidence type="ECO:0000256" key="10">
    <source>
        <dbReference type="ARBA" id="ARBA00044145"/>
    </source>
</evidence>
<keyword evidence="9" id="KW-0342">GTP-binding</keyword>
<feature type="domain" description="Cyclic GMP-AMP synthase C-terminal" evidence="13">
    <location>
        <begin position="243"/>
        <end position="372"/>
    </location>
</feature>
<comment type="caution">
    <text evidence="14">The sequence shown here is derived from an EMBL/GenBank/DDBJ whole genome shotgun (WGS) entry which is preliminary data.</text>
</comment>
<dbReference type="GO" id="GO:0005524">
    <property type="term" value="F:ATP binding"/>
    <property type="evidence" value="ECO:0007669"/>
    <property type="project" value="UniProtKB-KW"/>
</dbReference>
<dbReference type="AlphaFoldDB" id="A0A1D2QQ49"/>
<proteinExistence type="predicted"/>
<feature type="domain" description="Cyclic GMP-AMP synthase DncV-like nucleotidyltransferase" evidence="12">
    <location>
        <begin position="88"/>
        <end position="179"/>
    </location>
</feature>
<dbReference type="NCBIfam" id="NF041078">
    <property type="entry name" value="cGAS"/>
    <property type="match status" value="1"/>
</dbReference>
<keyword evidence="3" id="KW-0479">Metal-binding</keyword>
<evidence type="ECO:0000313" key="15">
    <source>
        <dbReference type="Proteomes" id="UP000242502"/>
    </source>
</evidence>
<evidence type="ECO:0000256" key="6">
    <source>
        <dbReference type="ARBA" id="ARBA00022842"/>
    </source>
</evidence>
<evidence type="ECO:0000256" key="3">
    <source>
        <dbReference type="ARBA" id="ARBA00022723"/>
    </source>
</evidence>
<keyword evidence="2" id="KW-0548">Nucleotidyltransferase</keyword>
<evidence type="ECO:0000256" key="2">
    <source>
        <dbReference type="ARBA" id="ARBA00022695"/>
    </source>
</evidence>
<dbReference type="STRING" id="62101.AB835_07795"/>
<dbReference type="EMBL" id="MDLC01000023">
    <property type="protein sequence ID" value="ODS23692.1"/>
    <property type="molecule type" value="Genomic_DNA"/>
</dbReference>
<evidence type="ECO:0000256" key="7">
    <source>
        <dbReference type="ARBA" id="ARBA00023080"/>
    </source>
</evidence>
<keyword evidence="8" id="KW-0051">Antiviral defense</keyword>
<dbReference type="Proteomes" id="UP000242502">
    <property type="component" value="Unassembled WGS sequence"/>
</dbReference>
<dbReference type="GO" id="GO:0005525">
    <property type="term" value="F:GTP binding"/>
    <property type="evidence" value="ECO:0007669"/>
    <property type="project" value="UniProtKB-KW"/>
</dbReference>